<dbReference type="PROSITE" id="PS51219">
    <property type="entry name" value="DPCK"/>
    <property type="match status" value="1"/>
</dbReference>
<dbReference type="InterPro" id="IPR001977">
    <property type="entry name" value="Depp_CoAkinase"/>
</dbReference>
<keyword evidence="6 8" id="KW-0067">ATP-binding</keyword>
<dbReference type="GO" id="GO:0005737">
    <property type="term" value="C:cytoplasm"/>
    <property type="evidence" value="ECO:0007669"/>
    <property type="project" value="UniProtKB-SubCell"/>
</dbReference>
<keyword evidence="7 8" id="KW-0173">Coenzyme A biosynthesis</keyword>
<feature type="binding site" evidence="8">
    <location>
        <begin position="11"/>
        <end position="16"/>
    </location>
    <ligand>
        <name>ATP</name>
        <dbReference type="ChEBI" id="CHEBI:30616"/>
    </ligand>
</feature>
<keyword evidence="2 8" id="KW-0963">Cytoplasm</keyword>
<dbReference type="InterPro" id="IPR027417">
    <property type="entry name" value="P-loop_NTPase"/>
</dbReference>
<dbReference type="Proteomes" id="UP000578686">
    <property type="component" value="Unassembled WGS sequence"/>
</dbReference>
<keyword evidence="11" id="KW-1185">Reference proteome</keyword>
<dbReference type="EC" id="2.7.1.24" evidence="8 9"/>
<comment type="similarity">
    <text evidence="1 8">Belongs to the CoaE family.</text>
</comment>
<evidence type="ECO:0000256" key="4">
    <source>
        <dbReference type="ARBA" id="ARBA00022741"/>
    </source>
</evidence>
<keyword evidence="4 8" id="KW-0547">Nucleotide-binding</keyword>
<reference evidence="10 11" key="1">
    <citation type="submission" date="2020-03" db="EMBL/GenBank/DDBJ databases">
        <title>Draft genome of Streptomyces sp. ventii, isolated from the Axial Seamount in the Pacific Ocean, and resequencing of the two type strains Streptomyces lonarensis strain NCL 716 and Streptomyces bohaiensis strain 11A07.</title>
        <authorList>
            <person name="Loughran R.M."/>
            <person name="Pfannmuller K.M."/>
            <person name="Wasson B.J."/>
            <person name="Deadmond M.C."/>
            <person name="Paddock B.E."/>
            <person name="Koyack M.J."/>
            <person name="Gallegos D.A."/>
            <person name="Mitchell E.A."/>
            <person name="Ushijima B."/>
            <person name="Saw J.H."/>
            <person name="Mcphail K.L."/>
            <person name="Videau P."/>
        </authorList>
    </citation>
    <scope>NUCLEOTIDE SEQUENCE [LARGE SCALE GENOMIC DNA]</scope>
    <source>
        <strain evidence="10 11">NCL716</strain>
    </source>
</reference>
<keyword evidence="5 8" id="KW-0418">Kinase</keyword>
<accession>A0A7X6HZ15</accession>
<dbReference type="GO" id="GO:0004140">
    <property type="term" value="F:dephospho-CoA kinase activity"/>
    <property type="evidence" value="ECO:0007669"/>
    <property type="project" value="UniProtKB-UniRule"/>
</dbReference>
<comment type="catalytic activity">
    <reaction evidence="8">
        <text>3'-dephospho-CoA + ATP = ADP + CoA + H(+)</text>
        <dbReference type="Rhea" id="RHEA:18245"/>
        <dbReference type="ChEBI" id="CHEBI:15378"/>
        <dbReference type="ChEBI" id="CHEBI:30616"/>
        <dbReference type="ChEBI" id="CHEBI:57287"/>
        <dbReference type="ChEBI" id="CHEBI:57328"/>
        <dbReference type="ChEBI" id="CHEBI:456216"/>
        <dbReference type="EC" id="2.7.1.24"/>
    </reaction>
</comment>
<comment type="function">
    <text evidence="8">Catalyzes the phosphorylation of the 3'-hydroxyl group of dephosphocoenzyme A to form coenzyme A.</text>
</comment>
<dbReference type="Pfam" id="PF01121">
    <property type="entry name" value="CoaE"/>
    <property type="match status" value="1"/>
</dbReference>
<dbReference type="GO" id="GO:0005524">
    <property type="term" value="F:ATP binding"/>
    <property type="evidence" value="ECO:0007669"/>
    <property type="project" value="UniProtKB-UniRule"/>
</dbReference>
<comment type="pathway">
    <text evidence="8">Cofactor biosynthesis; coenzyme A biosynthesis; CoA from (R)-pantothenate: step 5/5.</text>
</comment>
<dbReference type="PANTHER" id="PTHR10695:SF46">
    <property type="entry name" value="BIFUNCTIONAL COENZYME A SYNTHASE-RELATED"/>
    <property type="match status" value="1"/>
</dbReference>
<dbReference type="RefSeq" id="WP_167970034.1">
    <property type="nucleotide sequence ID" value="NZ_BHZG01000364.1"/>
</dbReference>
<dbReference type="SUPFAM" id="SSF52540">
    <property type="entry name" value="P-loop containing nucleoside triphosphate hydrolases"/>
    <property type="match status" value="1"/>
</dbReference>
<evidence type="ECO:0000313" key="11">
    <source>
        <dbReference type="Proteomes" id="UP000578686"/>
    </source>
</evidence>
<evidence type="ECO:0000313" key="10">
    <source>
        <dbReference type="EMBL" id="NJQ06193.1"/>
    </source>
</evidence>
<protein>
    <recommendedName>
        <fullName evidence="8 9">Dephospho-CoA kinase</fullName>
        <ecNumber evidence="8 9">2.7.1.24</ecNumber>
    </recommendedName>
    <alternativeName>
        <fullName evidence="8">Dephosphocoenzyme A kinase</fullName>
    </alternativeName>
</protein>
<evidence type="ECO:0000256" key="6">
    <source>
        <dbReference type="ARBA" id="ARBA00022840"/>
    </source>
</evidence>
<evidence type="ECO:0000256" key="2">
    <source>
        <dbReference type="ARBA" id="ARBA00022490"/>
    </source>
</evidence>
<dbReference type="FunFam" id="3.40.50.300:FF:000991">
    <property type="entry name" value="Dephospho-CoA kinase"/>
    <property type="match status" value="1"/>
</dbReference>
<dbReference type="GO" id="GO:0015937">
    <property type="term" value="P:coenzyme A biosynthetic process"/>
    <property type="evidence" value="ECO:0007669"/>
    <property type="project" value="UniProtKB-UniRule"/>
</dbReference>
<evidence type="ECO:0000256" key="1">
    <source>
        <dbReference type="ARBA" id="ARBA00009018"/>
    </source>
</evidence>
<evidence type="ECO:0000256" key="8">
    <source>
        <dbReference type="HAMAP-Rule" id="MF_00376"/>
    </source>
</evidence>
<dbReference type="HAMAP" id="MF_00376">
    <property type="entry name" value="Dephospho_CoA_kinase"/>
    <property type="match status" value="1"/>
</dbReference>
<dbReference type="PANTHER" id="PTHR10695">
    <property type="entry name" value="DEPHOSPHO-COA KINASE-RELATED"/>
    <property type="match status" value="1"/>
</dbReference>
<dbReference type="Gene3D" id="3.40.50.300">
    <property type="entry name" value="P-loop containing nucleotide triphosphate hydrolases"/>
    <property type="match status" value="1"/>
</dbReference>
<dbReference type="AlphaFoldDB" id="A0A7X6HZ15"/>
<organism evidence="10 11">
    <name type="scientific">Streptomyces lonarensis</name>
    <dbReference type="NCBI Taxonomy" id="700599"/>
    <lineage>
        <taxon>Bacteria</taxon>
        <taxon>Bacillati</taxon>
        <taxon>Actinomycetota</taxon>
        <taxon>Actinomycetes</taxon>
        <taxon>Kitasatosporales</taxon>
        <taxon>Streptomycetaceae</taxon>
        <taxon>Streptomyces</taxon>
    </lineage>
</organism>
<evidence type="ECO:0000256" key="5">
    <source>
        <dbReference type="ARBA" id="ARBA00022777"/>
    </source>
</evidence>
<evidence type="ECO:0000256" key="9">
    <source>
        <dbReference type="NCBIfam" id="TIGR00152"/>
    </source>
</evidence>
<dbReference type="NCBIfam" id="NF002879">
    <property type="entry name" value="PRK03333.1"/>
    <property type="match status" value="1"/>
</dbReference>
<dbReference type="EMBL" id="JAAVJD010000070">
    <property type="protein sequence ID" value="NJQ06193.1"/>
    <property type="molecule type" value="Genomic_DNA"/>
</dbReference>
<proteinExistence type="inferred from homology"/>
<dbReference type="UniPathway" id="UPA00241">
    <property type="reaction ID" value="UER00356"/>
</dbReference>
<evidence type="ECO:0000256" key="7">
    <source>
        <dbReference type="ARBA" id="ARBA00022993"/>
    </source>
</evidence>
<comment type="subcellular location">
    <subcellularLocation>
        <location evidence="8">Cytoplasm</location>
    </subcellularLocation>
</comment>
<keyword evidence="3 8" id="KW-0808">Transferase</keyword>
<gene>
    <name evidence="8" type="primary">coaE</name>
    <name evidence="10" type="ORF">HCN56_11520</name>
</gene>
<comment type="caution">
    <text evidence="10">The sequence shown here is derived from an EMBL/GenBank/DDBJ whole genome shotgun (WGS) entry which is preliminary data.</text>
</comment>
<dbReference type="CDD" id="cd02022">
    <property type="entry name" value="DPCK"/>
    <property type="match status" value="1"/>
</dbReference>
<dbReference type="NCBIfam" id="TIGR00152">
    <property type="entry name" value="dephospho-CoA kinase"/>
    <property type="match status" value="1"/>
</dbReference>
<sequence>MVTVGLTGGIGSGKSTVVRLLAGHGAVVVDADVVAREVVAPGSPGLAAVAAEFGAGVLAADGSLDRPALAEVVFNDPERLAALNAIVHPLVAERSAALQAAAPADSVVVHDVPLLTENGLAGRYDLVVVVDVPEELQLDRLTRLRGMTPQEARGRMAAQAERGERLAVADVVVPNTGTTAELADRVAELWHELAARAAAGPPAAGR</sequence>
<evidence type="ECO:0000256" key="3">
    <source>
        <dbReference type="ARBA" id="ARBA00022679"/>
    </source>
</evidence>
<name>A0A7X6HZ15_9ACTN</name>